<evidence type="ECO:0000313" key="3">
    <source>
        <dbReference type="Proteomes" id="UP000249464"/>
    </source>
</evidence>
<dbReference type="EMBL" id="FQNC01000045">
    <property type="protein sequence ID" value="SGY63255.1"/>
    <property type="molecule type" value="Genomic_DNA"/>
</dbReference>
<feature type="region of interest" description="Disordered" evidence="1">
    <location>
        <begin position="1"/>
        <end position="38"/>
    </location>
</feature>
<organism evidence="2 3">
    <name type="scientific">Microbotryum silenes-dioicae</name>
    <dbReference type="NCBI Taxonomy" id="796604"/>
    <lineage>
        <taxon>Eukaryota</taxon>
        <taxon>Fungi</taxon>
        <taxon>Dikarya</taxon>
        <taxon>Basidiomycota</taxon>
        <taxon>Pucciniomycotina</taxon>
        <taxon>Microbotryomycetes</taxon>
        <taxon>Microbotryales</taxon>
        <taxon>Microbotryaceae</taxon>
        <taxon>Microbotryum</taxon>
    </lineage>
</organism>
<feature type="compositionally biased region" description="Polar residues" evidence="1">
    <location>
        <begin position="11"/>
        <end position="38"/>
    </location>
</feature>
<keyword evidence="3" id="KW-1185">Reference proteome</keyword>
<gene>
    <name evidence="2" type="primary">BQ5605_C007g04787</name>
    <name evidence="2" type="ORF">BQ5605_C007G04787</name>
</gene>
<evidence type="ECO:0000256" key="1">
    <source>
        <dbReference type="SAM" id="MobiDB-lite"/>
    </source>
</evidence>
<accession>A0A2X0M7W8</accession>
<reference evidence="2 3" key="1">
    <citation type="submission" date="2016-11" db="EMBL/GenBank/DDBJ databases">
        <authorList>
            <person name="Jaros S."/>
            <person name="Januszkiewicz K."/>
            <person name="Wedrychowicz H."/>
        </authorList>
    </citation>
    <scope>NUCLEOTIDE SEQUENCE [LARGE SCALE GENOMIC DNA]</scope>
</reference>
<name>A0A2X0M7W8_9BASI</name>
<evidence type="ECO:0000313" key="2">
    <source>
        <dbReference type="EMBL" id="SGY63255.1"/>
    </source>
</evidence>
<dbReference type="STRING" id="796604.A0A2X0M7W8"/>
<proteinExistence type="predicted"/>
<protein>
    <submittedName>
        <fullName evidence="2">BQ5605_C007g04787 protein</fullName>
    </submittedName>
</protein>
<feature type="region of interest" description="Disordered" evidence="1">
    <location>
        <begin position="265"/>
        <end position="296"/>
    </location>
</feature>
<dbReference type="Proteomes" id="UP000249464">
    <property type="component" value="Unassembled WGS sequence"/>
</dbReference>
<dbReference type="AlphaFoldDB" id="A0A2X0M7W8"/>
<sequence length="296" mass="30158">MALNRGVEATPTASPNLGSGISQMNSGSANTTANSTDGSMAAASDAALRGLLDAATNTSSPCTTECNPWLTDTACSCDATTMAAMAKCGTCFNLTTNVSTYALMCTTMVDNVTRVVTTTAPTATGVINAQSASAAATTSKASAANSLGISSTAQGAAVALLASCMTSSELAGECVIDLPSHPHALTVPRTSKSENPTSGDAEISDAFDQSAFDQALPRSLEIFHAFDFHGTTRSPRTSTTDSTGCEVYDCGAVLSLLSAARRELQNPGMLSSSKQQEEAKRESTAIARSKQSPPGV</sequence>